<comment type="caution">
    <text evidence="2">The sequence shown here is derived from an EMBL/GenBank/DDBJ whole genome shotgun (WGS) entry which is preliminary data.</text>
</comment>
<accession>A0A0W0FEH0</accession>
<dbReference type="Pfam" id="PF17667">
    <property type="entry name" value="Pkinase_fungal"/>
    <property type="match status" value="1"/>
</dbReference>
<feature type="domain" description="Fungal-type protein kinase" evidence="1">
    <location>
        <begin position="62"/>
        <end position="176"/>
    </location>
</feature>
<dbReference type="Proteomes" id="UP000054988">
    <property type="component" value="Unassembled WGS sequence"/>
</dbReference>
<name>A0A0W0FEH0_MONRR</name>
<evidence type="ECO:0000313" key="3">
    <source>
        <dbReference type="Proteomes" id="UP000054988"/>
    </source>
</evidence>
<reference evidence="2 3" key="1">
    <citation type="submission" date="2015-12" db="EMBL/GenBank/DDBJ databases">
        <title>Draft genome sequence of Moniliophthora roreri, the causal agent of frosty pod rot of cacao.</title>
        <authorList>
            <person name="Aime M.C."/>
            <person name="Diaz-Valderrama J.R."/>
            <person name="Kijpornyongpan T."/>
            <person name="Phillips-Mora W."/>
        </authorList>
    </citation>
    <scope>NUCLEOTIDE SEQUENCE [LARGE SCALE GENOMIC DNA]</scope>
    <source>
        <strain evidence="2 3">MCA 2952</strain>
    </source>
</reference>
<sequence length="299" mass="34199">MEASPENLIKAYGCRHRRLTLATPDAGLILSDGKREHAELDMGNRNPLLMYLPIHSGGKAASTMHRIMNDDPRRRFVFGPAFDNDIVRLYFASRTMASVSTPFEMYKDWRILVRIFVALGTARDRTDLGYDDTISVAQDERSYRIFDVSVDNAMFRIINCLSDGSSDATRVWVVRAVREGNAVEHENVQRLKDLLQRDVRSIHLPSVRAAGFVPRPKAKTQTAMVVTSSLLLEENPLTLHPGRRSRKSESWHWYINSFRARLEGYMAMVESGTVSDLRKWSPRIVQLSMHYLQTLRDAM</sequence>
<dbReference type="EMBL" id="LATX01002051">
    <property type="protein sequence ID" value="KTB34677.1"/>
    <property type="molecule type" value="Genomic_DNA"/>
</dbReference>
<evidence type="ECO:0000313" key="2">
    <source>
        <dbReference type="EMBL" id="KTB34677.1"/>
    </source>
</evidence>
<evidence type="ECO:0000259" key="1">
    <source>
        <dbReference type="Pfam" id="PF17667"/>
    </source>
</evidence>
<protein>
    <recommendedName>
        <fullName evidence="1">Fungal-type protein kinase domain-containing protein</fullName>
    </recommendedName>
</protein>
<dbReference type="AlphaFoldDB" id="A0A0W0FEH0"/>
<organism evidence="2 3">
    <name type="scientific">Moniliophthora roreri</name>
    <name type="common">Frosty pod rot fungus</name>
    <name type="synonym">Monilia roreri</name>
    <dbReference type="NCBI Taxonomy" id="221103"/>
    <lineage>
        <taxon>Eukaryota</taxon>
        <taxon>Fungi</taxon>
        <taxon>Dikarya</taxon>
        <taxon>Basidiomycota</taxon>
        <taxon>Agaricomycotina</taxon>
        <taxon>Agaricomycetes</taxon>
        <taxon>Agaricomycetidae</taxon>
        <taxon>Agaricales</taxon>
        <taxon>Marasmiineae</taxon>
        <taxon>Marasmiaceae</taxon>
        <taxon>Moniliophthora</taxon>
    </lineage>
</organism>
<dbReference type="InterPro" id="IPR040976">
    <property type="entry name" value="Pkinase_fungal"/>
</dbReference>
<gene>
    <name evidence="2" type="ORF">WG66_12749</name>
</gene>
<proteinExistence type="predicted"/>